<evidence type="ECO:0000256" key="22">
    <source>
        <dbReference type="ARBA" id="ARBA00023172"/>
    </source>
</evidence>
<keyword evidence="13" id="KW-0255">Endonuclease</keyword>
<dbReference type="PANTHER" id="PTHR42648:SF11">
    <property type="entry name" value="TRANSPOSON TY4-P GAG-POL POLYPROTEIN"/>
    <property type="match status" value="1"/>
</dbReference>
<evidence type="ECO:0000256" key="15">
    <source>
        <dbReference type="ARBA" id="ARBA00022840"/>
    </source>
</evidence>
<evidence type="ECO:0000256" key="13">
    <source>
        <dbReference type="ARBA" id="ARBA00022759"/>
    </source>
</evidence>
<organism evidence="34 35">
    <name type="scientific">Phellinidium pouzarii</name>
    <dbReference type="NCBI Taxonomy" id="167371"/>
    <lineage>
        <taxon>Eukaryota</taxon>
        <taxon>Fungi</taxon>
        <taxon>Dikarya</taxon>
        <taxon>Basidiomycota</taxon>
        <taxon>Agaricomycotina</taxon>
        <taxon>Agaricomycetes</taxon>
        <taxon>Hymenochaetales</taxon>
        <taxon>Hymenochaetaceae</taxon>
        <taxon>Phellinidium</taxon>
    </lineage>
</organism>
<keyword evidence="10" id="KW-0479">Metal-binding</keyword>
<evidence type="ECO:0000259" key="33">
    <source>
        <dbReference type="PROSITE" id="PS50994"/>
    </source>
</evidence>
<evidence type="ECO:0000256" key="30">
    <source>
        <dbReference type="ARBA" id="ARBA00049244"/>
    </source>
</evidence>
<keyword evidence="3" id="KW-0690">Ribosome biogenesis</keyword>
<keyword evidence="20" id="KW-0808">Transferase</keyword>
<evidence type="ECO:0000256" key="7">
    <source>
        <dbReference type="ARBA" id="ARBA00022670"/>
    </source>
</evidence>
<dbReference type="GO" id="GO:1990904">
    <property type="term" value="C:ribonucleoprotein complex"/>
    <property type="evidence" value="ECO:0007669"/>
    <property type="project" value="UniProtKB-KW"/>
</dbReference>
<keyword evidence="6" id="KW-1188">Viral release from host cell</keyword>
<dbReference type="Gene3D" id="2.40.10.230">
    <property type="entry name" value="Probable tRNA pseudouridine synthase domain"/>
    <property type="match status" value="1"/>
</dbReference>
<evidence type="ECO:0000256" key="17">
    <source>
        <dbReference type="ARBA" id="ARBA00022884"/>
    </source>
</evidence>
<gene>
    <name evidence="34" type="ORF">EW145_g4337</name>
</gene>
<keyword evidence="18" id="KW-0229">DNA integration</keyword>
<evidence type="ECO:0000256" key="21">
    <source>
        <dbReference type="ARBA" id="ARBA00023113"/>
    </source>
</evidence>
<dbReference type="GO" id="GO:0006364">
    <property type="term" value="P:rRNA processing"/>
    <property type="evidence" value="ECO:0007669"/>
    <property type="project" value="UniProtKB-KW"/>
</dbReference>
<feature type="compositionally biased region" description="Basic and acidic residues" evidence="32">
    <location>
        <begin position="508"/>
        <end position="534"/>
    </location>
</feature>
<evidence type="ECO:0000256" key="31">
    <source>
        <dbReference type="ARBA" id="ARBA00067245"/>
    </source>
</evidence>
<evidence type="ECO:0000256" key="29">
    <source>
        <dbReference type="ARBA" id="ARBA00048173"/>
    </source>
</evidence>
<comment type="catalytic activity">
    <reaction evidence="29">
        <text>DNA(n) + a 2'-deoxyribonucleoside 5'-triphosphate = DNA(n+1) + diphosphate</text>
        <dbReference type="Rhea" id="RHEA:22508"/>
        <dbReference type="Rhea" id="RHEA-COMP:17339"/>
        <dbReference type="Rhea" id="RHEA-COMP:17340"/>
        <dbReference type="ChEBI" id="CHEBI:33019"/>
        <dbReference type="ChEBI" id="CHEBI:61560"/>
        <dbReference type="ChEBI" id="CHEBI:173112"/>
        <dbReference type="EC" id="2.7.7.49"/>
    </reaction>
</comment>
<feature type="compositionally biased region" description="Low complexity" evidence="32">
    <location>
        <begin position="535"/>
        <end position="544"/>
    </location>
</feature>
<evidence type="ECO:0000256" key="11">
    <source>
        <dbReference type="ARBA" id="ARBA00022741"/>
    </source>
</evidence>
<dbReference type="GO" id="GO:0046872">
    <property type="term" value="F:metal ion binding"/>
    <property type="evidence" value="ECO:0007669"/>
    <property type="project" value="UniProtKB-KW"/>
</dbReference>
<dbReference type="Pfam" id="PF07727">
    <property type="entry name" value="RVT_2"/>
    <property type="match status" value="1"/>
</dbReference>
<keyword evidence="7" id="KW-0645">Protease</keyword>
<dbReference type="PANTHER" id="PTHR42648">
    <property type="entry name" value="TRANSPOSASE, PUTATIVE-RELATED"/>
    <property type="match status" value="1"/>
</dbReference>
<dbReference type="GO" id="GO:0006310">
    <property type="term" value="P:DNA recombination"/>
    <property type="evidence" value="ECO:0007669"/>
    <property type="project" value="UniProtKB-KW"/>
</dbReference>
<evidence type="ECO:0000256" key="25">
    <source>
        <dbReference type="ARBA" id="ARBA00023274"/>
    </source>
</evidence>
<dbReference type="SUPFAM" id="SSF53098">
    <property type="entry name" value="Ribonuclease H-like"/>
    <property type="match status" value="1"/>
</dbReference>
<dbReference type="Proteomes" id="UP000308199">
    <property type="component" value="Unassembled WGS sequence"/>
</dbReference>
<dbReference type="InterPro" id="IPR043502">
    <property type="entry name" value="DNA/RNA_pol_sf"/>
</dbReference>
<evidence type="ECO:0000256" key="27">
    <source>
        <dbReference type="ARBA" id="ARBA00040068"/>
    </source>
</evidence>
<dbReference type="GO" id="GO:0015074">
    <property type="term" value="P:DNA integration"/>
    <property type="evidence" value="ECO:0007669"/>
    <property type="project" value="UniProtKB-KW"/>
</dbReference>
<keyword evidence="24" id="KW-0511">Multifunctional enzyme</keyword>
<feature type="region of interest" description="Disordered" evidence="32">
    <location>
        <begin position="1014"/>
        <end position="1063"/>
    </location>
</feature>
<dbReference type="SUPFAM" id="SSF50447">
    <property type="entry name" value="Translation proteins"/>
    <property type="match status" value="1"/>
</dbReference>
<dbReference type="Gene3D" id="3.30.420.10">
    <property type="entry name" value="Ribonuclease H-like superfamily/Ribonuclease H"/>
    <property type="match status" value="1"/>
</dbReference>
<keyword evidence="22" id="KW-0233">DNA recombination</keyword>
<dbReference type="SUPFAM" id="SSF56672">
    <property type="entry name" value="DNA/RNA polymerases"/>
    <property type="match status" value="1"/>
</dbReference>
<dbReference type="OrthoDB" id="2187159at2759"/>
<dbReference type="Pfam" id="PF22936">
    <property type="entry name" value="Pol_BBD"/>
    <property type="match status" value="1"/>
</dbReference>
<dbReference type="GO" id="GO:0006508">
    <property type="term" value="P:proteolysis"/>
    <property type="evidence" value="ECO:0007669"/>
    <property type="project" value="UniProtKB-KW"/>
</dbReference>
<evidence type="ECO:0000256" key="24">
    <source>
        <dbReference type="ARBA" id="ARBA00023268"/>
    </source>
</evidence>
<evidence type="ECO:0000256" key="14">
    <source>
        <dbReference type="ARBA" id="ARBA00022801"/>
    </source>
</evidence>
<keyword evidence="9" id="KW-0540">Nuclease</keyword>
<dbReference type="InterPro" id="IPR013103">
    <property type="entry name" value="RVT_2"/>
</dbReference>
<dbReference type="GO" id="GO:0003964">
    <property type="term" value="F:RNA-directed DNA polymerase activity"/>
    <property type="evidence" value="ECO:0007669"/>
    <property type="project" value="UniProtKB-KW"/>
</dbReference>
<evidence type="ECO:0000256" key="3">
    <source>
        <dbReference type="ARBA" id="ARBA00022517"/>
    </source>
</evidence>
<dbReference type="GO" id="GO:0005524">
    <property type="term" value="F:ATP binding"/>
    <property type="evidence" value="ECO:0007669"/>
    <property type="project" value="UniProtKB-KW"/>
</dbReference>
<feature type="compositionally biased region" description="Acidic residues" evidence="32">
    <location>
        <begin position="1053"/>
        <end position="1063"/>
    </location>
</feature>
<comment type="caution">
    <text evidence="34">The sequence shown here is derived from an EMBL/GenBank/DDBJ whole genome shotgun (WGS) entry which is preliminary data.</text>
</comment>
<dbReference type="InterPro" id="IPR054722">
    <property type="entry name" value="PolX-like_BBD"/>
</dbReference>
<comment type="function">
    <text evidence="1">The aspartyl protease (PR) mediates the proteolytic cleavages of the Gag and Gag-Pol polyproteins after assembly of the VLP.</text>
</comment>
<dbReference type="InterPro" id="IPR009000">
    <property type="entry name" value="Transl_B-barrel_sf"/>
</dbReference>
<dbReference type="GO" id="GO:0005730">
    <property type="term" value="C:nucleolus"/>
    <property type="evidence" value="ECO:0007669"/>
    <property type="project" value="UniProtKB-SubCell"/>
</dbReference>
<comment type="similarity">
    <text evidence="26">Belongs to the GAR1 family.</text>
</comment>
<feature type="compositionally biased region" description="Basic residues" evidence="32">
    <location>
        <begin position="1037"/>
        <end position="1048"/>
    </location>
</feature>
<evidence type="ECO:0000256" key="16">
    <source>
        <dbReference type="ARBA" id="ARBA00022842"/>
    </source>
</evidence>
<dbReference type="GO" id="GO:0004190">
    <property type="term" value="F:aspartic-type endopeptidase activity"/>
    <property type="evidence" value="ECO:0007669"/>
    <property type="project" value="UniProtKB-KW"/>
</dbReference>
<keyword evidence="35" id="KW-1185">Reference proteome</keyword>
<dbReference type="InterPro" id="IPR039537">
    <property type="entry name" value="Retrotran_Ty1/copia-like"/>
</dbReference>
<evidence type="ECO:0000256" key="28">
    <source>
        <dbReference type="ARBA" id="ARBA00042224"/>
    </source>
</evidence>
<feature type="domain" description="Integrase catalytic" evidence="33">
    <location>
        <begin position="751"/>
        <end position="928"/>
    </location>
</feature>
<keyword evidence="8" id="KW-0548">Nucleotidyltransferase</keyword>
<dbReference type="PROSITE" id="PS50994">
    <property type="entry name" value="INTEGRASE"/>
    <property type="match status" value="1"/>
</dbReference>
<keyword evidence="23" id="KW-0539">Nucleus</keyword>
<evidence type="ECO:0000256" key="1">
    <source>
        <dbReference type="ARBA" id="ARBA00002180"/>
    </source>
</evidence>
<keyword evidence="17" id="KW-0694">RNA-binding</keyword>
<dbReference type="InterPro" id="IPR007504">
    <property type="entry name" value="H/ACA_rnp_Gar1/Naf1"/>
</dbReference>
<evidence type="ECO:0000313" key="34">
    <source>
        <dbReference type="EMBL" id="THH06074.1"/>
    </source>
</evidence>
<comment type="subcellular location">
    <subcellularLocation>
        <location evidence="2">Nucleus</location>
        <location evidence="2">Nucleolus</location>
    </subcellularLocation>
</comment>
<reference evidence="34 35" key="1">
    <citation type="submission" date="2019-02" db="EMBL/GenBank/DDBJ databases">
        <title>Genome sequencing of the rare red list fungi Phellinidium pouzarii.</title>
        <authorList>
            <person name="Buettner E."/>
            <person name="Kellner H."/>
        </authorList>
    </citation>
    <scope>NUCLEOTIDE SEQUENCE [LARGE SCALE GENOMIC DNA]</scope>
    <source>
        <strain evidence="34 35">DSM 108285</strain>
    </source>
</reference>
<keyword evidence="16" id="KW-0460">Magnesium</keyword>
<dbReference type="GO" id="GO:0001522">
    <property type="term" value="P:pseudouridine synthesis"/>
    <property type="evidence" value="ECO:0007669"/>
    <property type="project" value="InterPro"/>
</dbReference>
<evidence type="ECO:0000256" key="10">
    <source>
        <dbReference type="ARBA" id="ARBA00022723"/>
    </source>
</evidence>
<evidence type="ECO:0000256" key="23">
    <source>
        <dbReference type="ARBA" id="ARBA00023242"/>
    </source>
</evidence>
<evidence type="ECO:0000256" key="12">
    <source>
        <dbReference type="ARBA" id="ARBA00022750"/>
    </source>
</evidence>
<dbReference type="Pfam" id="PF25597">
    <property type="entry name" value="SH3_retrovirus"/>
    <property type="match status" value="1"/>
</dbReference>
<dbReference type="InterPro" id="IPR012337">
    <property type="entry name" value="RNaseH-like_sf"/>
</dbReference>
<sequence length="1608" mass="180226">MNRGGYSRGNGIGRGRGGFGGMAILLLFVRKFIRFDSGRGGAGRSGFQQRDAGPPDTVLGEHMFRLVLLGQRSRTPTPEEMGFFVHAVEDEMLCSSLMFDKVPYFNAPIYLQNKSVIGKVDEILGPINEIYFSIKMGEGMVASSFKKGDKVYIGGDKLLPIDRFLQKPKLPGGVQSLSLNVDAGGEEMQVAEGAARPEVDEVFTQEVEGGGAAGALDQTAEDEGALGEGLAIAEDEECVVEDEGGHPLRVDQALQDLQYLFPSATVHARNKLDMSVDVTKTFANVPKFAEDGSNYTIFSMRITLAIRAAKGSFALTRVPNPVQQDEVEKDEQLLNAIVSLLPDKVFRKFLKKDKTFVMLKALKAHYDIKSTASVAITEAHLFMIECKNDKHFDKMLDEIEQTKERLDDLGHAINDASYISAIVKATPKAFQSIIDSSTNAIDTYNLINPVAPRRLTPTMLLMALREGHSKHNLLNPKEDQVEVADVVVVVDEAAEAVEVEVVTKARDQANEATTDAKGKEEDKKKKDDKSKDTKPQQQQQQAQSAFIEEITDETAWSAQTDQHIRIDAFDSGASLHLTPEKDRLLNIRSCDPVSIRAANGSTFQANLEGELNLVIPNGNNRSVIPLRNVKYAPAMHSTLISISKLDADGYKVLIGNNRLTISSPSGKFLGSIERFNDIYATRWHGHCASLADTAFSAEKLSLSDIHRRLGHVNYGYLRKMIRDGKLVGMALDETRSEEEECIPCILAKIRRTPIPHQRQSELATAFGDRFHMDIWGPAKVRASGHGLYALTIVDDATRWLQMSVMQRKSDSFARYVAWQTFLKTNFGITIKQLQSDNDGAFLSSEFKSYLESMGTEQRLTVHDTPQQNGVAERTHGTIFNAIRANMNNSALPTWLWGECLGYVTFIYNRTPNAALNYRSPYEARFGQIPDLSDVYQFGQPCVVRLETAPKLGDRGTMCRWLGPDEKSNGHRIYHPTQHKISIERNIVMLKPQTPDIQEEKECIDIGPDSENVENLQQQTNLPSVPDERVPTPEPTTRPKRNQKLTRRAKGLELMDEDPDDQPAEEEANEVNCVEAMLASGGDPLDDPTTISQLGKHADGDYWWSAMHEEVRILEKRGTWEYAYPPPNSNIIESKFVFRTKRNADGSIEKYKARLVARGFTQVDGIDYYSDDTFAPVTRLSSVRSILSYAAANNWEIHQIDIKSAYLYGELEDDETIFMHPPQHYELDGIQPGQVLRLRKALYGLKQAGRRWYQVLVNTLTNAGMTRSDYDNAVFYRHHPNGDISILFSHVDDLTLISNETSRIRMLKDKIGAQVEYTDGGEINWLLGVEIKRDRTKRTIMMRQFSYLETILTRYGFKDARPTNTPMDPHLWLSIEQCPTTNDEIAEMSKRPYAAAVGALRYAADVTRPDIAYAVGQLARYLRNPGFTHWTACKHVYQYLRSTKENWLVLGGNGYGLIGYSDADGMSTEGRHAISGYVFKLFGSAISWSSKRQTLVVLSTTEAEYVALTHAAREAIWLRALLSQVFKLESLPVEIHCDNQSAIALSAENRFHARTKHINIQYHFIRQCVADGKILVPYVPTDDQEADIFTKALPPIKVKRFTDRLGLRV</sequence>
<dbReference type="Pfam" id="PF14223">
    <property type="entry name" value="Retrotran_gag_2"/>
    <property type="match status" value="1"/>
</dbReference>
<evidence type="ECO:0000256" key="6">
    <source>
        <dbReference type="ARBA" id="ARBA00022612"/>
    </source>
</evidence>
<evidence type="ECO:0000256" key="26">
    <source>
        <dbReference type="ARBA" id="ARBA00038293"/>
    </source>
</evidence>
<dbReference type="GO" id="GO:0003723">
    <property type="term" value="F:RNA binding"/>
    <property type="evidence" value="ECO:0007669"/>
    <property type="project" value="UniProtKB-KW"/>
</dbReference>
<evidence type="ECO:0000313" key="35">
    <source>
        <dbReference type="Proteomes" id="UP000308199"/>
    </source>
</evidence>
<evidence type="ECO:0000256" key="32">
    <source>
        <dbReference type="SAM" id="MobiDB-lite"/>
    </source>
</evidence>
<dbReference type="GO" id="GO:0004519">
    <property type="term" value="F:endonuclease activity"/>
    <property type="evidence" value="ECO:0007669"/>
    <property type="project" value="UniProtKB-KW"/>
</dbReference>
<evidence type="ECO:0000256" key="9">
    <source>
        <dbReference type="ARBA" id="ARBA00022722"/>
    </source>
</evidence>
<keyword evidence="14" id="KW-0378">Hydrolase</keyword>
<dbReference type="GO" id="GO:0003887">
    <property type="term" value="F:DNA-directed DNA polymerase activity"/>
    <property type="evidence" value="ECO:0007669"/>
    <property type="project" value="UniProtKB-KW"/>
</dbReference>
<evidence type="ECO:0000256" key="5">
    <source>
        <dbReference type="ARBA" id="ARBA00022578"/>
    </source>
</evidence>
<protein>
    <recommendedName>
        <fullName evidence="27">H/ACA ribonucleoprotein complex subunit GAR1</fullName>
    </recommendedName>
    <alternativeName>
        <fullName evidence="31">H/ACA ribonucleoprotein complex subunit gar1</fullName>
    </alternativeName>
    <alternativeName>
        <fullName evidence="28">snoRNP protein GAR1</fullName>
    </alternativeName>
</protein>
<keyword evidence="12" id="KW-0064">Aspartyl protease</keyword>
<keyword evidence="21" id="KW-0917">Virion maturation</keyword>
<dbReference type="CDD" id="cd09272">
    <property type="entry name" value="RNase_HI_RT_Ty1"/>
    <property type="match status" value="1"/>
</dbReference>
<feature type="region of interest" description="Disordered" evidence="32">
    <location>
        <begin position="508"/>
        <end position="545"/>
    </location>
</feature>
<dbReference type="InterPro" id="IPR036397">
    <property type="entry name" value="RNaseH_sf"/>
</dbReference>
<keyword evidence="4" id="KW-0698">rRNA processing</keyword>
<dbReference type="Pfam" id="PF00665">
    <property type="entry name" value="rve"/>
    <property type="match status" value="1"/>
</dbReference>
<comment type="catalytic activity">
    <reaction evidence="30">
        <text>DNA(n) + a 2'-deoxyribonucleoside 5'-triphosphate = DNA(n+1) + diphosphate</text>
        <dbReference type="Rhea" id="RHEA:22508"/>
        <dbReference type="Rhea" id="RHEA-COMP:17339"/>
        <dbReference type="Rhea" id="RHEA-COMP:17340"/>
        <dbReference type="ChEBI" id="CHEBI:33019"/>
        <dbReference type="ChEBI" id="CHEBI:61560"/>
        <dbReference type="ChEBI" id="CHEBI:173112"/>
        <dbReference type="EC" id="2.7.7.7"/>
    </reaction>
</comment>
<evidence type="ECO:0000256" key="18">
    <source>
        <dbReference type="ARBA" id="ARBA00022908"/>
    </source>
</evidence>
<evidence type="ECO:0000256" key="4">
    <source>
        <dbReference type="ARBA" id="ARBA00022552"/>
    </source>
</evidence>
<dbReference type="InterPro" id="IPR001584">
    <property type="entry name" value="Integrase_cat-core"/>
</dbReference>
<keyword evidence="25" id="KW-0687">Ribonucleoprotein</keyword>
<keyword evidence="20" id="KW-0239">DNA-directed DNA polymerase</keyword>
<dbReference type="Pfam" id="PF04410">
    <property type="entry name" value="Gar1"/>
    <property type="match status" value="1"/>
</dbReference>
<evidence type="ECO:0000256" key="19">
    <source>
        <dbReference type="ARBA" id="ARBA00022918"/>
    </source>
</evidence>
<keyword evidence="5" id="KW-0815">Transposition</keyword>
<dbReference type="InterPro" id="IPR038664">
    <property type="entry name" value="Gar1/Naf1_Cbf5-bd_sf"/>
</dbReference>
<evidence type="ECO:0000256" key="20">
    <source>
        <dbReference type="ARBA" id="ARBA00022932"/>
    </source>
</evidence>
<keyword evidence="19" id="KW-0695">RNA-directed DNA polymerase</keyword>
<dbReference type="GO" id="GO:0032196">
    <property type="term" value="P:transposition"/>
    <property type="evidence" value="ECO:0007669"/>
    <property type="project" value="UniProtKB-KW"/>
</dbReference>
<keyword evidence="11" id="KW-0547">Nucleotide-binding</keyword>
<evidence type="ECO:0000256" key="8">
    <source>
        <dbReference type="ARBA" id="ARBA00022695"/>
    </source>
</evidence>
<proteinExistence type="inferred from homology"/>
<evidence type="ECO:0000256" key="2">
    <source>
        <dbReference type="ARBA" id="ARBA00004604"/>
    </source>
</evidence>
<dbReference type="InterPro" id="IPR025724">
    <property type="entry name" value="GAG-pre-integrase_dom"/>
</dbReference>
<dbReference type="EMBL" id="SGPK01000218">
    <property type="protein sequence ID" value="THH06074.1"/>
    <property type="molecule type" value="Genomic_DNA"/>
</dbReference>
<name>A0A4S4L419_9AGAM</name>
<accession>A0A4S4L419</accession>
<keyword evidence="15" id="KW-0067">ATP-binding</keyword>
<dbReference type="InterPro" id="IPR057670">
    <property type="entry name" value="SH3_retrovirus"/>
</dbReference>
<dbReference type="Pfam" id="PF13976">
    <property type="entry name" value="gag_pre-integrs"/>
    <property type="match status" value="1"/>
</dbReference>
<dbReference type="FunFam" id="2.40.10.230:FF:000001">
    <property type="entry name" value="H/ACA ribonucleoprotein complex subunit"/>
    <property type="match status" value="1"/>
</dbReference>